<dbReference type="PROSITE" id="PS00092">
    <property type="entry name" value="N6_MTASE"/>
    <property type="match status" value="1"/>
</dbReference>
<sequence>MDVDPNACQAALLSLSLLHLVLTDQLPSQLSIETAESIQYYQDHPELKESFTAVITNPPFVAQS</sequence>
<evidence type="ECO:0000313" key="1">
    <source>
        <dbReference type="EMBL" id="TRU84613.1"/>
    </source>
</evidence>
<dbReference type="Proteomes" id="UP000319191">
    <property type="component" value="Unassembled WGS sequence"/>
</dbReference>
<gene>
    <name evidence="1" type="ORF">EWV54_17660</name>
</gene>
<evidence type="ECO:0000313" key="2">
    <source>
        <dbReference type="Proteomes" id="UP000319191"/>
    </source>
</evidence>
<dbReference type="GO" id="GO:0003676">
    <property type="term" value="F:nucleic acid binding"/>
    <property type="evidence" value="ECO:0007669"/>
    <property type="project" value="InterPro"/>
</dbReference>
<protein>
    <recommendedName>
        <fullName evidence="3">Site-specific DNA-methyltransferase (adenine-specific)</fullName>
    </recommendedName>
</protein>
<dbReference type="AlphaFoldDB" id="A0A552IMF5"/>
<dbReference type="GO" id="GO:0008168">
    <property type="term" value="F:methyltransferase activity"/>
    <property type="evidence" value="ECO:0007669"/>
    <property type="project" value="InterPro"/>
</dbReference>
<organism evidence="1 2">
    <name type="scientific">Microcystis novacekii Mn_MB_F_20050700_S1D</name>
    <dbReference type="NCBI Taxonomy" id="2486266"/>
    <lineage>
        <taxon>Bacteria</taxon>
        <taxon>Bacillati</taxon>
        <taxon>Cyanobacteriota</taxon>
        <taxon>Cyanophyceae</taxon>
        <taxon>Oscillatoriophycideae</taxon>
        <taxon>Chroococcales</taxon>
        <taxon>Microcystaceae</taxon>
        <taxon>Microcystis</taxon>
    </lineage>
</organism>
<accession>A0A552IMF5</accession>
<dbReference type="EMBL" id="SFAV01000245">
    <property type="protein sequence ID" value="TRU84613.1"/>
    <property type="molecule type" value="Genomic_DNA"/>
</dbReference>
<dbReference type="InterPro" id="IPR002052">
    <property type="entry name" value="DNA_methylase_N6_adenine_CS"/>
</dbReference>
<dbReference type="GO" id="GO:0032259">
    <property type="term" value="P:methylation"/>
    <property type="evidence" value="ECO:0007669"/>
    <property type="project" value="InterPro"/>
</dbReference>
<name>A0A552IMF5_9CHRO</name>
<proteinExistence type="predicted"/>
<dbReference type="Gene3D" id="3.40.50.150">
    <property type="entry name" value="Vaccinia Virus protein VP39"/>
    <property type="match status" value="1"/>
</dbReference>
<comment type="caution">
    <text evidence="1">The sequence shown here is derived from an EMBL/GenBank/DDBJ whole genome shotgun (WGS) entry which is preliminary data.</text>
</comment>
<reference evidence="1 2" key="1">
    <citation type="submission" date="2019-01" db="EMBL/GenBank/DDBJ databases">
        <title>Coherence of Microcystis species and biogeography revealed through population genomics.</title>
        <authorList>
            <person name="Perez-Carrascal O.M."/>
            <person name="Terrat Y."/>
            <person name="Giani A."/>
            <person name="Fortin N."/>
            <person name="Tromas N."/>
            <person name="Shapiro B.J."/>
        </authorList>
    </citation>
    <scope>NUCLEOTIDE SEQUENCE [LARGE SCALE GENOMIC DNA]</scope>
    <source>
        <strain evidence="1">Mn_MB_F_20050700_S1D</strain>
    </source>
</reference>
<dbReference type="InterPro" id="IPR029063">
    <property type="entry name" value="SAM-dependent_MTases_sf"/>
</dbReference>
<evidence type="ECO:0008006" key="3">
    <source>
        <dbReference type="Google" id="ProtNLM"/>
    </source>
</evidence>